<organism evidence="2 3">
    <name type="scientific">Roseivirga ehrenbergii (strain DSM 102268 / JCM 13514 / KCTC 12282 / NCIMB 14502 / KMM 6017)</name>
    <dbReference type="NCBI Taxonomy" id="279360"/>
    <lineage>
        <taxon>Bacteria</taxon>
        <taxon>Pseudomonadati</taxon>
        <taxon>Bacteroidota</taxon>
        <taxon>Cytophagia</taxon>
        <taxon>Cytophagales</taxon>
        <taxon>Roseivirgaceae</taxon>
        <taxon>Roseivirga</taxon>
    </lineage>
</organism>
<dbReference type="PANTHER" id="PTHR11895">
    <property type="entry name" value="TRANSAMIDASE"/>
    <property type="match status" value="1"/>
</dbReference>
<dbReference type="InterPro" id="IPR036928">
    <property type="entry name" value="AS_sf"/>
</dbReference>
<evidence type="ECO:0000259" key="1">
    <source>
        <dbReference type="Pfam" id="PF01425"/>
    </source>
</evidence>
<dbReference type="Proteomes" id="UP000075583">
    <property type="component" value="Unassembled WGS sequence"/>
</dbReference>
<dbReference type="InterPro" id="IPR000120">
    <property type="entry name" value="Amidase"/>
</dbReference>
<protein>
    <submittedName>
        <fullName evidence="2">Amidase</fullName>
    </submittedName>
</protein>
<keyword evidence="3" id="KW-1185">Reference proteome</keyword>
<dbReference type="AlphaFoldDB" id="A0A150XS30"/>
<dbReference type="GO" id="GO:0050567">
    <property type="term" value="F:glutaminyl-tRNA synthase (glutamine-hydrolyzing) activity"/>
    <property type="evidence" value="ECO:0007669"/>
    <property type="project" value="TreeGrafter"/>
</dbReference>
<gene>
    <name evidence="2" type="ORF">MB14_13315</name>
</gene>
<dbReference type="STRING" id="279360.MB14_13315"/>
<dbReference type="Gene3D" id="3.90.1300.10">
    <property type="entry name" value="Amidase signature (AS) domain"/>
    <property type="match status" value="1"/>
</dbReference>
<proteinExistence type="predicted"/>
<reference evidence="2" key="1">
    <citation type="submission" date="2016-01" db="EMBL/GenBank/DDBJ databases">
        <title>Genome sequencing of Roseivirga ehrenbergii KMM 6017.</title>
        <authorList>
            <person name="Selvaratnam C."/>
            <person name="Thevarajoo S."/>
            <person name="Goh K.M."/>
            <person name="Ee R."/>
            <person name="Chan K.-G."/>
            <person name="Chong C.S."/>
        </authorList>
    </citation>
    <scope>NUCLEOTIDE SEQUENCE [LARGE SCALE GENOMIC DNA]</scope>
    <source>
        <strain evidence="2">KMM 6017</strain>
    </source>
</reference>
<dbReference type="RefSeq" id="WP_062588608.1">
    <property type="nucleotide sequence ID" value="NZ_LQZQ01000002.1"/>
</dbReference>
<dbReference type="Pfam" id="PF01425">
    <property type="entry name" value="Amidase"/>
    <property type="match status" value="1"/>
</dbReference>
<name>A0A150XS30_ROSEK</name>
<dbReference type="EMBL" id="LQZQ01000002">
    <property type="protein sequence ID" value="KYG81559.1"/>
    <property type="molecule type" value="Genomic_DNA"/>
</dbReference>
<feature type="domain" description="Amidase" evidence="1">
    <location>
        <begin position="144"/>
        <end position="500"/>
    </location>
</feature>
<evidence type="ECO:0000313" key="3">
    <source>
        <dbReference type="Proteomes" id="UP000075583"/>
    </source>
</evidence>
<accession>A0A150XS30</accession>
<dbReference type="InterPro" id="IPR023631">
    <property type="entry name" value="Amidase_dom"/>
</dbReference>
<dbReference type="OrthoDB" id="9811471at2"/>
<sequence>MKQPNPRKFRIPIAALLAVLLVSSGFVMGYKVAQEIKIEKADVQSAQKIIDLQLTDAEIEQLLPNLNRGLADVRELHEYPLDNATPPAVLFNPNIGKTNFPAQKKIEWFLPNEVEMPKDKNDLAFYTVAQLSSLIKNKKISSVELTQFFLDRLEKHGGTLEAVITITKDRALAQAKKADDLLAKGTYLGPLHGIPYGAKDLLAVPGYKTTWGAGPYKDQDRGDELATVIKKLDDAGAVLVAKLTLGALAMGDVWYGGTTKNPWNLEQGASGSSAGSASATSAGLVPFALGTETLGSIVSPSTRNGVTGLRPTFGRVSKAGAMALSWSMDKIGPIARNAFDCALVFEVIRGSDGIDLSVQDAPFNYNGKVDLSKLRVGYLKSYFDNTRNETQKKNDQQVLDELTKLGADLKPVEWVSDLPFGGMLNILSAEAAAAFDELTRSNRDSLLVRQNSGAWPNSFREARFITAVDYINANRVRYEVMQKVNELMKDYDVIISPSSGNNQLSTTNLTGHPAVVMKNGYNQNGSPTSISFIGNLYDEATILAVARAYQEATGFDEENPPLFVKK</sequence>
<evidence type="ECO:0000313" key="2">
    <source>
        <dbReference type="EMBL" id="KYG81559.1"/>
    </source>
</evidence>
<comment type="caution">
    <text evidence="2">The sequence shown here is derived from an EMBL/GenBank/DDBJ whole genome shotgun (WGS) entry which is preliminary data.</text>
</comment>
<dbReference type="SUPFAM" id="SSF75304">
    <property type="entry name" value="Amidase signature (AS) enzymes"/>
    <property type="match status" value="1"/>
</dbReference>
<dbReference type="PANTHER" id="PTHR11895:SF73">
    <property type="entry name" value="AMIDASE FAMILY PROTEIN"/>
    <property type="match status" value="1"/>
</dbReference>